<evidence type="ECO:0000256" key="7">
    <source>
        <dbReference type="RuleBase" id="RU363032"/>
    </source>
</evidence>
<evidence type="ECO:0000256" key="3">
    <source>
        <dbReference type="ARBA" id="ARBA00022475"/>
    </source>
</evidence>
<feature type="transmembrane region" description="Helical" evidence="7">
    <location>
        <begin position="217"/>
        <end position="237"/>
    </location>
</feature>
<dbReference type="GO" id="GO:0055085">
    <property type="term" value="P:transmembrane transport"/>
    <property type="evidence" value="ECO:0007669"/>
    <property type="project" value="InterPro"/>
</dbReference>
<dbReference type="PANTHER" id="PTHR43386">
    <property type="entry name" value="OLIGOPEPTIDE TRANSPORT SYSTEM PERMEASE PROTEIN APPC"/>
    <property type="match status" value="1"/>
</dbReference>
<feature type="domain" description="ABC transmembrane type-1" evidence="8">
    <location>
        <begin position="182"/>
        <end position="374"/>
    </location>
</feature>
<reference evidence="9" key="1">
    <citation type="submission" date="2019-09" db="EMBL/GenBank/DDBJ databases">
        <title>Characterisation of the sponge microbiome using genome-centric metagenomics.</title>
        <authorList>
            <person name="Engelberts J.P."/>
            <person name="Robbins S.J."/>
            <person name="De Goeij J.M."/>
            <person name="Aranda M."/>
            <person name="Bell S.C."/>
            <person name="Webster N.S."/>
        </authorList>
    </citation>
    <scope>NUCLEOTIDE SEQUENCE</scope>
    <source>
        <strain evidence="9">SB0662_bin_9</strain>
    </source>
</reference>
<dbReference type="EMBL" id="VXPY01000028">
    <property type="protein sequence ID" value="MYD89563.1"/>
    <property type="molecule type" value="Genomic_DNA"/>
</dbReference>
<evidence type="ECO:0000313" key="9">
    <source>
        <dbReference type="EMBL" id="MYD89563.1"/>
    </source>
</evidence>
<evidence type="ECO:0000256" key="6">
    <source>
        <dbReference type="ARBA" id="ARBA00023136"/>
    </source>
</evidence>
<sequence length="387" mass="43080">MTVSQPTASPQADSALAEALDVRGGWQESSETYFQLVSRRFMRSRISLLGGLMILMLAILSIFSDFFSPTDPTEINMQATFTPPQKVRFTNVQGQFGFRPFTYLQVYDFHPETLEPVWVDDESREYLVKFFVKGWEYKLLGFIPMDRHLYGVQDGGTVYILGTDKLGRDLFGRMCQAGRISLALSLFAGLISIAVGSVLGVISGYYMGWIDGLLQRFVEVVQSIPALPLWMALASVVPITWDPLLVFVIMASIFALIGWTVLAREVRGKVLAFRETDFILAAKEMGASDLRVIFRHLYPHALSHVIVVLTLQIPQIILAEAFLSFLGLGIQEPLISWGYLMRDSNSLETLGVNPWILSPAAFIVIAVLGFNFLGDGLRDAADPYATA</sequence>
<keyword evidence="2 7" id="KW-0813">Transport</keyword>
<keyword evidence="6 7" id="KW-0472">Membrane</keyword>
<dbReference type="Gene3D" id="1.10.3720.10">
    <property type="entry name" value="MetI-like"/>
    <property type="match status" value="1"/>
</dbReference>
<dbReference type="InterPro" id="IPR050366">
    <property type="entry name" value="BP-dependent_transpt_permease"/>
</dbReference>
<keyword evidence="4 7" id="KW-0812">Transmembrane</keyword>
<dbReference type="Pfam" id="PF12911">
    <property type="entry name" value="OppC_N"/>
    <property type="match status" value="1"/>
</dbReference>
<proteinExistence type="inferred from homology"/>
<organism evidence="9">
    <name type="scientific">Caldilineaceae bacterium SB0662_bin_9</name>
    <dbReference type="NCBI Taxonomy" id="2605258"/>
    <lineage>
        <taxon>Bacteria</taxon>
        <taxon>Bacillati</taxon>
        <taxon>Chloroflexota</taxon>
        <taxon>Caldilineae</taxon>
        <taxon>Caldilineales</taxon>
        <taxon>Caldilineaceae</taxon>
    </lineage>
</organism>
<dbReference type="Pfam" id="PF00528">
    <property type="entry name" value="BPD_transp_1"/>
    <property type="match status" value="1"/>
</dbReference>
<protein>
    <submittedName>
        <fullName evidence="9">ABC transporter permease</fullName>
    </submittedName>
</protein>
<dbReference type="PANTHER" id="PTHR43386:SF1">
    <property type="entry name" value="D,D-DIPEPTIDE TRANSPORT SYSTEM PERMEASE PROTEIN DDPC-RELATED"/>
    <property type="match status" value="1"/>
</dbReference>
<dbReference type="GO" id="GO:0005886">
    <property type="term" value="C:plasma membrane"/>
    <property type="evidence" value="ECO:0007669"/>
    <property type="project" value="UniProtKB-SubCell"/>
</dbReference>
<keyword evidence="3" id="KW-1003">Cell membrane</keyword>
<dbReference type="AlphaFoldDB" id="A0A6B1DSA4"/>
<feature type="transmembrane region" description="Helical" evidence="7">
    <location>
        <begin position="305"/>
        <end position="330"/>
    </location>
</feature>
<gene>
    <name evidence="9" type="ORF">F4Y08_04365</name>
</gene>
<evidence type="ECO:0000259" key="8">
    <source>
        <dbReference type="PROSITE" id="PS50928"/>
    </source>
</evidence>
<evidence type="ECO:0000256" key="2">
    <source>
        <dbReference type="ARBA" id="ARBA00022448"/>
    </source>
</evidence>
<dbReference type="CDD" id="cd06261">
    <property type="entry name" value="TM_PBP2"/>
    <property type="match status" value="1"/>
</dbReference>
<dbReference type="InterPro" id="IPR025966">
    <property type="entry name" value="OppC_N"/>
</dbReference>
<evidence type="ECO:0000256" key="1">
    <source>
        <dbReference type="ARBA" id="ARBA00004651"/>
    </source>
</evidence>
<feature type="transmembrane region" description="Helical" evidence="7">
    <location>
        <begin position="180"/>
        <end position="205"/>
    </location>
</feature>
<comment type="subcellular location">
    <subcellularLocation>
        <location evidence="1 7">Cell membrane</location>
        <topology evidence="1 7">Multi-pass membrane protein</topology>
    </subcellularLocation>
</comment>
<comment type="caution">
    <text evidence="9">The sequence shown here is derived from an EMBL/GenBank/DDBJ whole genome shotgun (WGS) entry which is preliminary data.</text>
</comment>
<feature type="transmembrane region" description="Helical" evidence="7">
    <location>
        <begin position="243"/>
        <end position="262"/>
    </location>
</feature>
<comment type="similarity">
    <text evidence="7">Belongs to the binding-protein-dependent transport system permease family.</text>
</comment>
<evidence type="ECO:0000256" key="4">
    <source>
        <dbReference type="ARBA" id="ARBA00022692"/>
    </source>
</evidence>
<dbReference type="PROSITE" id="PS50928">
    <property type="entry name" value="ABC_TM1"/>
    <property type="match status" value="1"/>
</dbReference>
<name>A0A6B1DSA4_9CHLR</name>
<dbReference type="InterPro" id="IPR000515">
    <property type="entry name" value="MetI-like"/>
</dbReference>
<feature type="transmembrane region" description="Helical" evidence="7">
    <location>
        <begin position="46"/>
        <end position="67"/>
    </location>
</feature>
<dbReference type="InterPro" id="IPR035906">
    <property type="entry name" value="MetI-like_sf"/>
</dbReference>
<feature type="transmembrane region" description="Helical" evidence="7">
    <location>
        <begin position="350"/>
        <end position="373"/>
    </location>
</feature>
<accession>A0A6B1DSA4</accession>
<dbReference type="SUPFAM" id="SSF161098">
    <property type="entry name" value="MetI-like"/>
    <property type="match status" value="1"/>
</dbReference>
<keyword evidence="5 7" id="KW-1133">Transmembrane helix</keyword>
<evidence type="ECO:0000256" key="5">
    <source>
        <dbReference type="ARBA" id="ARBA00022989"/>
    </source>
</evidence>